<dbReference type="AlphaFoldDB" id="A0A9W3X4P6"/>
<gene>
    <name evidence="1" type="ORF">BT246_71790</name>
</gene>
<organism evidence="1 2">
    <name type="scientific">Bacillus thuringiensis</name>
    <dbReference type="NCBI Taxonomy" id="1428"/>
    <lineage>
        <taxon>Bacteria</taxon>
        <taxon>Bacillati</taxon>
        <taxon>Bacillota</taxon>
        <taxon>Bacilli</taxon>
        <taxon>Bacillales</taxon>
        <taxon>Bacillaceae</taxon>
        <taxon>Bacillus</taxon>
        <taxon>Bacillus cereus group</taxon>
    </lineage>
</organism>
<dbReference type="Proteomes" id="UP000092743">
    <property type="component" value="Plasmid p55166"/>
</dbReference>
<evidence type="ECO:0008006" key="3">
    <source>
        <dbReference type="Google" id="ProtNLM"/>
    </source>
</evidence>
<protein>
    <recommendedName>
        <fullName evidence="3">Phr family secreted Rap phosphatase inhibitor</fullName>
    </recommendedName>
</protein>
<accession>A0A9W3X4P6</accession>
<geneLocation type="plasmid" evidence="1 2">
    <name>p55166</name>
</geneLocation>
<name>A0A9W3X4P6_BACTU</name>
<reference evidence="1 2" key="1">
    <citation type="submission" date="2016-04" db="EMBL/GenBank/DDBJ databases">
        <title>High quality genome of the nematocidal Bacillus thuringiensis MYBT18246.</title>
        <authorList>
            <person name="Hollensteiner J."/>
            <person name="Poehlein A."/>
            <person name="Sproeer C."/>
            <person name="Bunk B."/>
            <person name="Rosenstiel P."/>
            <person name="Schulenburg H."/>
            <person name="Liesegang H."/>
        </authorList>
    </citation>
    <scope>NUCLEOTIDE SEQUENCE [LARGE SCALE GENOMIC DNA]</scope>
    <source>
        <strain evidence="1 2">MYBT18246</strain>
        <plasmid evidence="1 2">p55166</plasmid>
    </source>
</reference>
<evidence type="ECO:0000313" key="1">
    <source>
        <dbReference type="EMBL" id="ANS52469.1"/>
    </source>
</evidence>
<dbReference type="RefSeq" id="WP_000698019.1">
    <property type="nucleotide sequence ID" value="NZ_CP015357.1"/>
</dbReference>
<keyword evidence="1" id="KW-0614">Plasmid</keyword>
<sequence>MKILKFTILTIMSIGLLSFGLPNDHNQELGIDQKSNKILIQYGHGKGI</sequence>
<evidence type="ECO:0000313" key="2">
    <source>
        <dbReference type="Proteomes" id="UP000092743"/>
    </source>
</evidence>
<dbReference type="EMBL" id="CP015357">
    <property type="protein sequence ID" value="ANS52469.1"/>
    <property type="molecule type" value="Genomic_DNA"/>
</dbReference>
<proteinExistence type="predicted"/>